<gene>
    <name evidence="1" type="ORF">H9980_10405</name>
</gene>
<reference evidence="1" key="2">
    <citation type="submission" date="2021-04" db="EMBL/GenBank/DDBJ databases">
        <authorList>
            <person name="Gilroy R."/>
        </authorList>
    </citation>
    <scope>NUCLEOTIDE SEQUENCE</scope>
    <source>
        <strain evidence="1">ChiGjej1B1-14440</strain>
    </source>
</reference>
<reference evidence="1" key="1">
    <citation type="journal article" date="2021" name="PeerJ">
        <title>Extensive microbial diversity within the chicken gut microbiome revealed by metagenomics and culture.</title>
        <authorList>
            <person name="Gilroy R."/>
            <person name="Ravi A."/>
            <person name="Getino M."/>
            <person name="Pursley I."/>
            <person name="Horton D.L."/>
            <person name="Alikhan N.F."/>
            <person name="Baker D."/>
            <person name="Gharbi K."/>
            <person name="Hall N."/>
            <person name="Watson M."/>
            <person name="Adriaenssens E.M."/>
            <person name="Foster-Nyarko E."/>
            <person name="Jarju S."/>
            <person name="Secka A."/>
            <person name="Antonio M."/>
            <person name="Oren A."/>
            <person name="Chaudhuri R.R."/>
            <person name="La Ragione R."/>
            <person name="Hildebrand F."/>
            <person name="Pallen M.J."/>
        </authorList>
    </citation>
    <scope>NUCLEOTIDE SEQUENCE</scope>
    <source>
        <strain evidence="1">ChiGjej1B1-14440</strain>
    </source>
</reference>
<organism evidence="1 2">
    <name type="scientific">Candidatus Erysipelatoclostridium merdavium</name>
    <dbReference type="NCBI Taxonomy" id="2838566"/>
    <lineage>
        <taxon>Bacteria</taxon>
        <taxon>Bacillati</taxon>
        <taxon>Bacillota</taxon>
        <taxon>Erysipelotrichia</taxon>
        <taxon>Erysipelotrichales</taxon>
        <taxon>Erysipelotrichales incertae sedis</taxon>
    </lineage>
</organism>
<dbReference type="Proteomes" id="UP000886724">
    <property type="component" value="Unassembled WGS sequence"/>
</dbReference>
<sequence length="67" mass="7822">MKRICPICQTELKNNCFIKDNGMSSLSYLELIIKNDDLKKTNYELKSCYCPNCGHVDFYIDLNSHNK</sequence>
<dbReference type="EMBL" id="DXET01000228">
    <property type="protein sequence ID" value="HIX82363.1"/>
    <property type="molecule type" value="Genomic_DNA"/>
</dbReference>
<comment type="caution">
    <text evidence="1">The sequence shown here is derived from an EMBL/GenBank/DDBJ whole genome shotgun (WGS) entry which is preliminary data.</text>
</comment>
<accession>A0A9D2BNC2</accession>
<evidence type="ECO:0008006" key="3">
    <source>
        <dbReference type="Google" id="ProtNLM"/>
    </source>
</evidence>
<dbReference type="AlphaFoldDB" id="A0A9D2BNC2"/>
<evidence type="ECO:0000313" key="2">
    <source>
        <dbReference type="Proteomes" id="UP000886724"/>
    </source>
</evidence>
<name>A0A9D2BNC2_9FIRM</name>
<proteinExistence type="predicted"/>
<protein>
    <recommendedName>
        <fullName evidence="3">Nucleic acid-binding protein</fullName>
    </recommendedName>
</protein>
<evidence type="ECO:0000313" key="1">
    <source>
        <dbReference type="EMBL" id="HIX82363.1"/>
    </source>
</evidence>